<organism evidence="2 3">
    <name type="scientific">Piscinibacterium candidicorallinum</name>
    <dbReference type="NCBI Taxonomy" id="1793872"/>
    <lineage>
        <taxon>Bacteria</taxon>
        <taxon>Pseudomonadati</taxon>
        <taxon>Pseudomonadota</taxon>
        <taxon>Betaproteobacteria</taxon>
        <taxon>Burkholderiales</taxon>
        <taxon>Piscinibacterium</taxon>
    </lineage>
</organism>
<name>A0ABV7H2B7_9BURK</name>
<feature type="transmembrane region" description="Helical" evidence="1">
    <location>
        <begin position="77"/>
        <end position="96"/>
    </location>
</feature>
<evidence type="ECO:0008006" key="4">
    <source>
        <dbReference type="Google" id="ProtNLM"/>
    </source>
</evidence>
<protein>
    <recommendedName>
        <fullName evidence="4">Phosphatidate cytidylyltransferase</fullName>
    </recommendedName>
</protein>
<evidence type="ECO:0000256" key="1">
    <source>
        <dbReference type="SAM" id="Phobius"/>
    </source>
</evidence>
<evidence type="ECO:0000313" key="2">
    <source>
        <dbReference type="EMBL" id="MFC3148049.1"/>
    </source>
</evidence>
<reference evidence="3" key="1">
    <citation type="journal article" date="2019" name="Int. J. Syst. Evol. Microbiol.">
        <title>The Global Catalogue of Microorganisms (GCM) 10K type strain sequencing project: providing services to taxonomists for standard genome sequencing and annotation.</title>
        <authorList>
            <consortium name="The Broad Institute Genomics Platform"/>
            <consortium name="The Broad Institute Genome Sequencing Center for Infectious Disease"/>
            <person name="Wu L."/>
            <person name="Ma J."/>
        </authorList>
    </citation>
    <scope>NUCLEOTIDE SEQUENCE [LARGE SCALE GENOMIC DNA]</scope>
    <source>
        <strain evidence="3">KCTC 52168</strain>
    </source>
</reference>
<proteinExistence type="predicted"/>
<keyword evidence="3" id="KW-1185">Reference proteome</keyword>
<feature type="transmembrane region" description="Helical" evidence="1">
    <location>
        <begin position="35"/>
        <end position="56"/>
    </location>
</feature>
<dbReference type="RefSeq" id="WP_377303640.1">
    <property type="nucleotide sequence ID" value="NZ_CP180191.1"/>
</dbReference>
<dbReference type="Proteomes" id="UP001595556">
    <property type="component" value="Unassembled WGS sequence"/>
</dbReference>
<evidence type="ECO:0000313" key="3">
    <source>
        <dbReference type="Proteomes" id="UP001595556"/>
    </source>
</evidence>
<dbReference type="EMBL" id="JBHRTI010000004">
    <property type="protein sequence ID" value="MFC3148049.1"/>
    <property type="molecule type" value="Genomic_DNA"/>
</dbReference>
<accession>A0ABV7H2B7</accession>
<keyword evidence="1" id="KW-0472">Membrane</keyword>
<comment type="caution">
    <text evidence="2">The sequence shown here is derived from an EMBL/GenBank/DDBJ whole genome shotgun (WGS) entry which is preliminary data.</text>
</comment>
<keyword evidence="1" id="KW-1133">Transmembrane helix</keyword>
<gene>
    <name evidence="2" type="ORF">ACFOEN_10385</name>
</gene>
<keyword evidence="1" id="KW-0812">Transmembrane</keyword>
<sequence length="100" mass="10073">MKPLRLAHTALGCAGIVAVAGIAVAGLSLPHRLDAALAVFGIAAFVVLAFDTAQIVRHGTRTTQAQAYSGAGGDLLGFARWALATVLAVLLGTPLARLVG</sequence>